<feature type="compositionally biased region" description="Basic and acidic residues" evidence="2">
    <location>
        <begin position="201"/>
        <end position="215"/>
    </location>
</feature>
<feature type="compositionally biased region" description="Low complexity" evidence="2">
    <location>
        <begin position="61"/>
        <end position="106"/>
    </location>
</feature>
<dbReference type="EMBL" id="JAAAIM010001784">
    <property type="protein sequence ID" value="KAG0275878.1"/>
    <property type="molecule type" value="Genomic_DNA"/>
</dbReference>
<protein>
    <recommendedName>
        <fullName evidence="5">No apical meristem-associated C-terminal domain-containing protein</fullName>
    </recommendedName>
</protein>
<feature type="region of interest" description="Disordered" evidence="2">
    <location>
        <begin position="1"/>
        <end position="27"/>
    </location>
</feature>
<evidence type="ECO:0000256" key="2">
    <source>
        <dbReference type="SAM" id="MobiDB-lite"/>
    </source>
</evidence>
<dbReference type="Proteomes" id="UP001194696">
    <property type="component" value="Unassembled WGS sequence"/>
</dbReference>
<feature type="coiled-coil region" evidence="1">
    <location>
        <begin position="551"/>
        <end position="595"/>
    </location>
</feature>
<proteinExistence type="predicted"/>
<gene>
    <name evidence="3" type="ORF">BGZ96_003579</name>
</gene>
<reference evidence="3 4" key="1">
    <citation type="journal article" date="2020" name="Fungal Divers.">
        <title>Resolving the Mortierellaceae phylogeny through synthesis of multi-gene phylogenetics and phylogenomics.</title>
        <authorList>
            <person name="Vandepol N."/>
            <person name="Liber J."/>
            <person name="Desiro A."/>
            <person name="Na H."/>
            <person name="Kennedy M."/>
            <person name="Barry K."/>
            <person name="Grigoriev I.V."/>
            <person name="Miller A.N."/>
            <person name="O'Donnell K."/>
            <person name="Stajich J.E."/>
            <person name="Bonito G."/>
        </authorList>
    </citation>
    <scope>NUCLEOTIDE SEQUENCE [LARGE SCALE GENOMIC DNA]</scope>
    <source>
        <strain evidence="3 4">AD045</strain>
    </source>
</reference>
<accession>A0ABQ7JJ58</accession>
<feature type="region of interest" description="Disordered" evidence="2">
    <location>
        <begin position="159"/>
        <end position="224"/>
    </location>
</feature>
<evidence type="ECO:0000313" key="4">
    <source>
        <dbReference type="Proteomes" id="UP001194696"/>
    </source>
</evidence>
<feature type="compositionally biased region" description="Polar residues" evidence="2">
    <location>
        <begin position="631"/>
        <end position="640"/>
    </location>
</feature>
<evidence type="ECO:0000256" key="1">
    <source>
        <dbReference type="SAM" id="Coils"/>
    </source>
</evidence>
<feature type="region of interest" description="Disordered" evidence="2">
    <location>
        <begin position="53"/>
        <end position="114"/>
    </location>
</feature>
<feature type="compositionally biased region" description="Polar residues" evidence="2">
    <location>
        <begin position="1"/>
        <end position="26"/>
    </location>
</feature>
<feature type="compositionally biased region" description="Low complexity" evidence="2">
    <location>
        <begin position="641"/>
        <end position="650"/>
    </location>
</feature>
<feature type="compositionally biased region" description="Basic and acidic residues" evidence="2">
    <location>
        <begin position="462"/>
        <end position="472"/>
    </location>
</feature>
<feature type="region of interest" description="Disordered" evidence="2">
    <location>
        <begin position="420"/>
        <end position="538"/>
    </location>
</feature>
<feature type="compositionally biased region" description="Polar residues" evidence="2">
    <location>
        <begin position="163"/>
        <end position="180"/>
    </location>
</feature>
<comment type="caution">
    <text evidence="3">The sequence shown here is derived from an EMBL/GenBank/DDBJ whole genome shotgun (WGS) entry which is preliminary data.</text>
</comment>
<keyword evidence="1" id="KW-0175">Coiled coil</keyword>
<feature type="compositionally biased region" description="Polar residues" evidence="2">
    <location>
        <begin position="501"/>
        <end position="516"/>
    </location>
</feature>
<name>A0ABQ7JJ58_9FUNG</name>
<evidence type="ECO:0000313" key="3">
    <source>
        <dbReference type="EMBL" id="KAG0275878.1"/>
    </source>
</evidence>
<organism evidence="3 4">
    <name type="scientific">Linnemannia gamsii</name>
    <dbReference type="NCBI Taxonomy" id="64522"/>
    <lineage>
        <taxon>Eukaryota</taxon>
        <taxon>Fungi</taxon>
        <taxon>Fungi incertae sedis</taxon>
        <taxon>Mucoromycota</taxon>
        <taxon>Mortierellomycotina</taxon>
        <taxon>Mortierellomycetes</taxon>
        <taxon>Mortierellales</taxon>
        <taxon>Mortierellaceae</taxon>
        <taxon>Linnemannia</taxon>
    </lineage>
</organism>
<feature type="compositionally biased region" description="Low complexity" evidence="2">
    <location>
        <begin position="484"/>
        <end position="500"/>
    </location>
</feature>
<feature type="region of interest" description="Disordered" evidence="2">
    <location>
        <begin position="627"/>
        <end position="650"/>
    </location>
</feature>
<evidence type="ECO:0008006" key="5">
    <source>
        <dbReference type="Google" id="ProtNLM"/>
    </source>
</evidence>
<keyword evidence="4" id="KW-1185">Reference proteome</keyword>
<sequence>MNPPSYSTSLGTPSAIPSKQNLSSVAGGQLGRPLAHVLQHNNTQILPSPATACNQQHYHHPSQQQQHNFQHQQQQYHYSSQLQQQNNFSSQQRQQQQQQHIYTDQQDITNQHQHHSSALLYSEWPNDDSTLISPASTPLLSSSSTSTAAGSLTSSITSLMSPELSSSQGSTSKRGASTSADPPRAKKARRITDDEEEEETHDVVDNDEEEKKGEDEVTVVEEEDDNEVLPPWMFDDDDDEPVEVLSASGKPKSLEDKRTDWMVKQLNKPEVFLILQAPKQGTPRTTPNSRIFQQLANGINSWYASPNQVQYSMKQVKTKVETIKASFKRGQDLVHKSRFGTTNPSKTWRQQVLKTSPHYFKLEANWSVAWSDLVQDYCDSTSNIDDRVVDDSPTRAAIKAARRRNMKANGSEIEQMVEEGITSDYSERDEDEDVLEAQTTQELKQSGARAQKGKMVQKGKAAVREKQSRKEIPTTIYQRPSQLPLPKKSSIKAAPASSFSQASNTAGGAQGSTSKAQIKDNYTHKSGGGGGGSDKMQSLADSVRATLESDKKNKEIELLIMRQRLALEENEAKEKAEARRASLALEERRIEIEAQRMNNDHILKMAQLQKEKDLEIYRMDLELRLGRGSTDRFSPTRNQHSSSPPSISQP</sequence>